<dbReference type="Proteomes" id="UP000037178">
    <property type="component" value="Unassembled WGS sequence"/>
</dbReference>
<dbReference type="Pfam" id="PF04993">
    <property type="entry name" value="TfoX_N"/>
    <property type="match status" value="1"/>
</dbReference>
<evidence type="ECO:0000313" key="2">
    <source>
        <dbReference type="EMBL" id="KMW56491.1"/>
    </source>
</evidence>
<evidence type="ECO:0000313" key="3">
    <source>
        <dbReference type="Proteomes" id="UP000037178"/>
    </source>
</evidence>
<gene>
    <name evidence="2" type="ORF">AIOL_001445</name>
</gene>
<evidence type="ECO:0000259" key="1">
    <source>
        <dbReference type="Pfam" id="PF04993"/>
    </source>
</evidence>
<comment type="caution">
    <text evidence="2">The sequence shown here is derived from an EMBL/GenBank/DDBJ whole genome shotgun (WGS) entry which is preliminary data.</text>
</comment>
<dbReference type="EMBL" id="LFTY01000002">
    <property type="protein sequence ID" value="KMW56491.1"/>
    <property type="molecule type" value="Genomic_DNA"/>
</dbReference>
<name>A0A0J9E0M0_9RHOB</name>
<protein>
    <submittedName>
        <fullName evidence="2">TfoX-like protein</fullName>
    </submittedName>
</protein>
<accession>A0A0J9E0M0</accession>
<organism evidence="2 3">
    <name type="scientific">Candidatus Rhodobacter oscarellae</name>
    <dbReference type="NCBI Taxonomy" id="1675527"/>
    <lineage>
        <taxon>Bacteria</taxon>
        <taxon>Pseudomonadati</taxon>
        <taxon>Pseudomonadota</taxon>
        <taxon>Alphaproteobacteria</taxon>
        <taxon>Rhodobacterales</taxon>
        <taxon>Rhodobacter group</taxon>
        <taxon>Rhodobacter</taxon>
    </lineage>
</organism>
<keyword evidence="3" id="KW-1185">Reference proteome</keyword>
<dbReference type="RefSeq" id="WP_049642376.1">
    <property type="nucleotide sequence ID" value="NZ_LFTY01000002.1"/>
</dbReference>
<dbReference type="SUPFAM" id="SSF159894">
    <property type="entry name" value="YgaC/TfoX-N like"/>
    <property type="match status" value="1"/>
</dbReference>
<dbReference type="PATRIC" id="fig|1675527.3.peg.1531"/>
<dbReference type="OrthoDB" id="1524907at2"/>
<dbReference type="AlphaFoldDB" id="A0A0J9E0M0"/>
<feature type="domain" description="TfoX N-terminal" evidence="1">
    <location>
        <begin position="13"/>
        <end position="106"/>
    </location>
</feature>
<sequence length="109" mass="12001">MSIAQADIDFATELFAELGALTTRKMMGGLCLYHDGTIFAIIHSSGQIFLKGAGDFQAVLDAKGLTRWTYSRDGKKETAMPYWALPEAALDDPELACDWARRALAHLHL</sequence>
<dbReference type="InterPro" id="IPR007076">
    <property type="entry name" value="TfoX_N"/>
</dbReference>
<dbReference type="STRING" id="1675527.AIOL_001445"/>
<reference evidence="2 3" key="1">
    <citation type="submission" date="2015-06" db="EMBL/GenBank/DDBJ databases">
        <title>Draft genome sequence of an Alphaproteobacteria species associated to the Mediterranean sponge Oscarella lobularis.</title>
        <authorList>
            <person name="Jourda C."/>
            <person name="Santini S."/>
            <person name="Claverie J.-M."/>
        </authorList>
    </citation>
    <scope>NUCLEOTIDE SEQUENCE [LARGE SCALE GENOMIC DNA]</scope>
    <source>
        <strain evidence="2">IGS</strain>
    </source>
</reference>
<proteinExistence type="predicted"/>
<dbReference type="Gene3D" id="3.30.1460.30">
    <property type="entry name" value="YgaC/TfoX-N like chaperone"/>
    <property type="match status" value="1"/>
</dbReference>